<dbReference type="GO" id="GO:0005737">
    <property type="term" value="C:cytoplasm"/>
    <property type="evidence" value="ECO:0007669"/>
    <property type="project" value="TreeGrafter"/>
</dbReference>
<name>A0A8J2ZYE6_9BACL</name>
<keyword evidence="3" id="KW-1185">Reference proteome</keyword>
<dbReference type="InterPro" id="IPR000182">
    <property type="entry name" value="GNAT_dom"/>
</dbReference>
<evidence type="ECO:0000313" key="2">
    <source>
        <dbReference type="EMBL" id="GGH86572.1"/>
    </source>
</evidence>
<dbReference type="SUPFAM" id="SSF55729">
    <property type="entry name" value="Acyl-CoA N-acyltransferases (Nat)"/>
    <property type="match status" value="1"/>
</dbReference>
<dbReference type="PANTHER" id="PTHR43792:SF9">
    <property type="entry name" value="RIBOSOMAL-PROTEIN-ALANINE ACETYLTRANSFERASE"/>
    <property type="match status" value="1"/>
</dbReference>
<dbReference type="Pfam" id="PF13302">
    <property type="entry name" value="Acetyltransf_3"/>
    <property type="match status" value="1"/>
</dbReference>
<dbReference type="GO" id="GO:0008999">
    <property type="term" value="F:protein-N-terminal-alanine acetyltransferase activity"/>
    <property type="evidence" value="ECO:0007669"/>
    <property type="project" value="TreeGrafter"/>
</dbReference>
<dbReference type="PANTHER" id="PTHR43792">
    <property type="entry name" value="GNAT FAMILY, PUTATIVE (AFU_ORTHOLOGUE AFUA_3G00765)-RELATED-RELATED"/>
    <property type="match status" value="1"/>
</dbReference>
<dbReference type="EMBL" id="BMFV01000033">
    <property type="protein sequence ID" value="GGH86572.1"/>
    <property type="molecule type" value="Genomic_DNA"/>
</dbReference>
<gene>
    <name evidence="2" type="ORF">GCM10007096_34590</name>
</gene>
<reference evidence="2" key="2">
    <citation type="submission" date="2020-09" db="EMBL/GenBank/DDBJ databases">
        <authorList>
            <person name="Sun Q."/>
            <person name="Zhou Y."/>
        </authorList>
    </citation>
    <scope>NUCLEOTIDE SEQUENCE</scope>
    <source>
        <strain evidence="2">CGMCC 1.12777</strain>
    </source>
</reference>
<dbReference type="Gene3D" id="3.40.630.30">
    <property type="match status" value="1"/>
</dbReference>
<proteinExistence type="predicted"/>
<dbReference type="Proteomes" id="UP000656813">
    <property type="component" value="Unassembled WGS sequence"/>
</dbReference>
<evidence type="ECO:0000259" key="1">
    <source>
        <dbReference type="PROSITE" id="PS51186"/>
    </source>
</evidence>
<accession>A0A8J2ZYE6</accession>
<dbReference type="AlphaFoldDB" id="A0A8J2ZYE6"/>
<evidence type="ECO:0000313" key="3">
    <source>
        <dbReference type="Proteomes" id="UP000656813"/>
    </source>
</evidence>
<dbReference type="InterPro" id="IPR016181">
    <property type="entry name" value="Acyl_CoA_acyltransferase"/>
</dbReference>
<dbReference type="PROSITE" id="PS51186">
    <property type="entry name" value="GNAT"/>
    <property type="match status" value="1"/>
</dbReference>
<dbReference type="InterPro" id="IPR051531">
    <property type="entry name" value="N-acetyltransferase"/>
</dbReference>
<reference evidence="2" key="1">
    <citation type="journal article" date="2014" name="Int. J. Syst. Evol. Microbiol.">
        <title>Complete genome sequence of Corynebacterium casei LMG S-19264T (=DSM 44701T), isolated from a smear-ripened cheese.</title>
        <authorList>
            <consortium name="US DOE Joint Genome Institute (JGI-PGF)"/>
            <person name="Walter F."/>
            <person name="Albersmeier A."/>
            <person name="Kalinowski J."/>
            <person name="Ruckert C."/>
        </authorList>
    </citation>
    <scope>NUCLEOTIDE SEQUENCE</scope>
    <source>
        <strain evidence="2">CGMCC 1.12777</strain>
    </source>
</reference>
<organism evidence="2 3">
    <name type="scientific">Pullulanibacillus pueri</name>
    <dbReference type="NCBI Taxonomy" id="1437324"/>
    <lineage>
        <taxon>Bacteria</taxon>
        <taxon>Bacillati</taxon>
        <taxon>Bacillota</taxon>
        <taxon>Bacilli</taxon>
        <taxon>Bacillales</taxon>
        <taxon>Sporolactobacillaceae</taxon>
        <taxon>Pullulanibacillus</taxon>
    </lineage>
</organism>
<sequence>MIQKHEIDVPTLETERLILRKLTLNDVEDLFAYASKPQVSRYVPWDVHKSIEDSQHFLESITNAYKEKGKLTWAIELKSEGKMIGTIDYVNWSPDHFKAEIAYVLSHHYWGRGMTTEASQKLLEYGFGTLGLNRVEGRIMLENKQSQRVLEKLGMTFEGVARQTLFIKGKFIDIANYALLREEFTPSL</sequence>
<comment type="caution">
    <text evidence="2">The sequence shown here is derived from an EMBL/GenBank/DDBJ whole genome shotgun (WGS) entry which is preliminary data.</text>
</comment>
<dbReference type="RefSeq" id="WP_188498639.1">
    <property type="nucleotide sequence ID" value="NZ_BMFV01000033.1"/>
</dbReference>
<protein>
    <submittedName>
        <fullName evidence="2">Alanine acetyltransferase</fullName>
    </submittedName>
</protein>
<feature type="domain" description="N-acetyltransferase" evidence="1">
    <location>
        <begin position="17"/>
        <end position="173"/>
    </location>
</feature>